<feature type="compositionally biased region" description="Low complexity" evidence="1">
    <location>
        <begin position="105"/>
        <end position="122"/>
    </location>
</feature>
<feature type="compositionally biased region" description="Polar residues" evidence="1">
    <location>
        <begin position="263"/>
        <end position="281"/>
    </location>
</feature>
<feature type="compositionally biased region" description="Low complexity" evidence="1">
    <location>
        <begin position="842"/>
        <end position="862"/>
    </location>
</feature>
<feature type="compositionally biased region" description="Polar residues" evidence="1">
    <location>
        <begin position="142"/>
        <end position="153"/>
    </location>
</feature>
<evidence type="ECO:0000313" key="2">
    <source>
        <dbReference type="EMBL" id="KAF2103684.1"/>
    </source>
</evidence>
<protein>
    <submittedName>
        <fullName evidence="2">Uncharacterized protein</fullName>
    </submittedName>
</protein>
<feature type="region of interest" description="Disordered" evidence="1">
    <location>
        <begin position="68"/>
        <end position="328"/>
    </location>
</feature>
<feature type="compositionally biased region" description="Low complexity" evidence="1">
    <location>
        <begin position="441"/>
        <end position="457"/>
    </location>
</feature>
<feature type="compositionally biased region" description="Polar residues" evidence="1">
    <location>
        <begin position="820"/>
        <end position="841"/>
    </location>
</feature>
<dbReference type="AlphaFoldDB" id="A0A9P4IQ61"/>
<feature type="compositionally biased region" description="Polar residues" evidence="1">
    <location>
        <begin position="178"/>
        <end position="189"/>
    </location>
</feature>
<keyword evidence="3" id="KW-1185">Reference proteome</keyword>
<feature type="region of interest" description="Disordered" evidence="1">
    <location>
        <begin position="1"/>
        <end position="31"/>
    </location>
</feature>
<feature type="compositionally biased region" description="Low complexity" evidence="1">
    <location>
        <begin position="289"/>
        <end position="328"/>
    </location>
</feature>
<feature type="compositionally biased region" description="Polar residues" evidence="1">
    <location>
        <begin position="204"/>
        <end position="213"/>
    </location>
</feature>
<reference evidence="2" key="1">
    <citation type="journal article" date="2020" name="Stud. Mycol.">
        <title>101 Dothideomycetes genomes: a test case for predicting lifestyles and emergence of pathogens.</title>
        <authorList>
            <person name="Haridas S."/>
            <person name="Albert R."/>
            <person name="Binder M."/>
            <person name="Bloem J."/>
            <person name="Labutti K."/>
            <person name="Salamov A."/>
            <person name="Andreopoulos B."/>
            <person name="Baker S."/>
            <person name="Barry K."/>
            <person name="Bills G."/>
            <person name="Bluhm B."/>
            <person name="Cannon C."/>
            <person name="Castanera R."/>
            <person name="Culley D."/>
            <person name="Daum C."/>
            <person name="Ezra D."/>
            <person name="Gonzalez J."/>
            <person name="Henrissat B."/>
            <person name="Kuo A."/>
            <person name="Liang C."/>
            <person name="Lipzen A."/>
            <person name="Lutzoni F."/>
            <person name="Magnuson J."/>
            <person name="Mondo S."/>
            <person name="Nolan M."/>
            <person name="Ohm R."/>
            <person name="Pangilinan J."/>
            <person name="Park H.-J."/>
            <person name="Ramirez L."/>
            <person name="Alfaro M."/>
            <person name="Sun H."/>
            <person name="Tritt A."/>
            <person name="Yoshinaga Y."/>
            <person name="Zwiers L.-H."/>
            <person name="Turgeon B."/>
            <person name="Goodwin S."/>
            <person name="Spatafora J."/>
            <person name="Crous P."/>
            <person name="Grigoriev I."/>
        </authorList>
    </citation>
    <scope>NUCLEOTIDE SEQUENCE</scope>
    <source>
        <strain evidence="2">CBS 133067</strain>
    </source>
</reference>
<feature type="compositionally biased region" description="Polar residues" evidence="1">
    <location>
        <begin position="883"/>
        <end position="892"/>
    </location>
</feature>
<name>A0A9P4IQ61_9PEZI</name>
<dbReference type="OrthoDB" id="4155914at2759"/>
<gene>
    <name evidence="2" type="ORF">NA57DRAFT_50556</name>
</gene>
<feature type="region of interest" description="Disordered" evidence="1">
    <location>
        <begin position="348"/>
        <end position="543"/>
    </location>
</feature>
<organism evidence="2 3">
    <name type="scientific">Rhizodiscina lignyota</name>
    <dbReference type="NCBI Taxonomy" id="1504668"/>
    <lineage>
        <taxon>Eukaryota</taxon>
        <taxon>Fungi</taxon>
        <taxon>Dikarya</taxon>
        <taxon>Ascomycota</taxon>
        <taxon>Pezizomycotina</taxon>
        <taxon>Dothideomycetes</taxon>
        <taxon>Pleosporomycetidae</taxon>
        <taxon>Aulographales</taxon>
        <taxon>Rhizodiscinaceae</taxon>
        <taxon>Rhizodiscina</taxon>
    </lineage>
</organism>
<accession>A0A9P4IQ61</accession>
<proteinExistence type="predicted"/>
<feature type="compositionally biased region" description="Polar residues" evidence="1">
    <location>
        <begin position="224"/>
        <end position="256"/>
    </location>
</feature>
<feature type="compositionally biased region" description="Polar residues" evidence="1">
    <location>
        <begin position="1"/>
        <end position="15"/>
    </location>
</feature>
<feature type="compositionally biased region" description="Basic and acidic residues" evidence="1">
    <location>
        <begin position="123"/>
        <end position="141"/>
    </location>
</feature>
<evidence type="ECO:0000313" key="3">
    <source>
        <dbReference type="Proteomes" id="UP000799772"/>
    </source>
</evidence>
<feature type="compositionally biased region" description="Polar residues" evidence="1">
    <location>
        <begin position="899"/>
        <end position="911"/>
    </location>
</feature>
<sequence length="951" mass="103873">MPTLFKNKTSSSKSNRPPAGGSVSSEQHAAVLTAGGGIENWNAAQQQYRPVEQQPPVYAQGFVAQAPGVRQSFDRPPVDVAASVNASQIQQAADPRQEYRQSYNPQFVQPPQQVQQPLQQAQEPKRGIRERLFGHSSRESVDQTQAKPPSRTASFRRKDSPHKHSSPTDESVRKGSAYWSSRQSSTGNLPISHEADEEGPIHQYNPNINQSIPSVPPKDPVNVQYYSQQTLQQHPQFAPSSLQRADTGQTSSSQGQPDIYSASEYSAGSIQATPQLNQYTDAQADPDQQHFQQSPPLQQSQLPPHLQYQSFSPTHQPSTAAQISQAQQGAGTGQRYSYYQQQQTAAQQQQAGAYSSPGVGQNQTRSSQQSHQEPQTAQPPSYQSQVPEIHQPQAVRGTLQVQQHADSPSHLHPARPPSGQHHFVPPSPLSQVQGQASVAYETTASSPAPPSSSSESSNQQQGLASPPISTQNPAQAQVQPQRKVLDMPSKGTSHPTRESSFQPQPQQVPQSAAVRSSGGQPQQAAEVGRNTPPPRLTNDMSEDEANQFKQLEKDYKELRDKYQKVKKYYFEKESQVHALQNTLAHQRLSQSRTSLDDSEYSTRFARLDGLIAQLAFAIRKEWKSIPIWLQPGVNKEAVTTGKQEMTAVGRAFISSWLVEEVFDMYFHPDLEQGLSMQLKQVQMNIRKFAPPFQTDEEEEALGSKVINWRLTTLEGLQQDLKGQQAQAHRQRLTETLQERLIASLSMHLQEPAPPDLTGGVHMIIELVVGIAGHLPCESRDVVIDYFPPGFTINSELMKLESGIPPLTNPMADLPDAAQTDRASLKSTTSDLRDSVPQTTDDGSAPGSATTSSTTSPNATNPGAKEDRKRGGGSMLSGLMGTRKPNQPTQPQQGKIPGASGSQTSLTQQPPGSSGGPKDESGAPPRVRIAAFLAVQIRGRSILAKAPVYTSN</sequence>
<feature type="compositionally biased region" description="Polar residues" evidence="1">
    <location>
        <begin position="490"/>
        <end position="501"/>
    </location>
</feature>
<feature type="compositionally biased region" description="Polar residues" evidence="1">
    <location>
        <begin position="458"/>
        <end position="480"/>
    </location>
</feature>
<feature type="compositionally biased region" description="Polar residues" evidence="1">
    <location>
        <begin position="513"/>
        <end position="523"/>
    </location>
</feature>
<evidence type="ECO:0000256" key="1">
    <source>
        <dbReference type="SAM" id="MobiDB-lite"/>
    </source>
</evidence>
<feature type="compositionally biased region" description="Polar residues" evidence="1">
    <location>
        <begin position="358"/>
        <end position="386"/>
    </location>
</feature>
<feature type="region of interest" description="Disordered" evidence="1">
    <location>
        <begin position="807"/>
        <end position="926"/>
    </location>
</feature>
<dbReference type="EMBL" id="ML978121">
    <property type="protein sequence ID" value="KAF2103684.1"/>
    <property type="molecule type" value="Genomic_DNA"/>
</dbReference>
<comment type="caution">
    <text evidence="2">The sequence shown here is derived from an EMBL/GenBank/DDBJ whole genome shotgun (WGS) entry which is preliminary data.</text>
</comment>
<dbReference type="Proteomes" id="UP000799772">
    <property type="component" value="Unassembled WGS sequence"/>
</dbReference>